<dbReference type="RefSeq" id="WP_108902589.1">
    <property type="nucleotide sequence ID" value="NZ_CP029187.1"/>
</dbReference>
<keyword evidence="1" id="KW-0812">Transmembrane</keyword>
<proteinExistence type="predicted"/>
<reference evidence="2 3" key="1">
    <citation type="submission" date="2018-05" db="EMBL/GenBank/DDBJ databases">
        <title>Genome sequencing of Flavobacterium sp. HYN0049.</title>
        <authorList>
            <person name="Yi H."/>
            <person name="Baek C."/>
        </authorList>
    </citation>
    <scope>NUCLEOTIDE SEQUENCE [LARGE SCALE GENOMIC DNA]</scope>
    <source>
        <strain evidence="2 3">HYN0049</strain>
    </source>
</reference>
<dbReference type="OrthoDB" id="9870400at2"/>
<dbReference type="EMBL" id="CP029187">
    <property type="protein sequence ID" value="AWI24791.1"/>
    <property type="molecule type" value="Genomic_DNA"/>
</dbReference>
<gene>
    <name evidence="2" type="ORF">HYN49_02180</name>
</gene>
<protein>
    <submittedName>
        <fullName evidence="2">Uncharacterized protein</fullName>
    </submittedName>
</protein>
<dbReference type="Proteomes" id="UP000244937">
    <property type="component" value="Chromosome"/>
</dbReference>
<keyword evidence="3" id="KW-1185">Reference proteome</keyword>
<feature type="transmembrane region" description="Helical" evidence="1">
    <location>
        <begin position="54"/>
        <end position="73"/>
    </location>
</feature>
<evidence type="ECO:0000313" key="2">
    <source>
        <dbReference type="EMBL" id="AWI24791.1"/>
    </source>
</evidence>
<evidence type="ECO:0000256" key="1">
    <source>
        <dbReference type="SAM" id="Phobius"/>
    </source>
</evidence>
<sequence>MNTNIKTSKPINPIAMEELLKPLDAVREVNPPFFLRDKINAKIHRASENITPGAAVWACASLVLLCVLTFYSAGNVKSPVKSSVSFDLMPHNDIYAQP</sequence>
<dbReference type="KEGG" id="fpal:HYN49_02180"/>
<name>A0A2S1SEH7_9FLAO</name>
<organism evidence="2 3">
    <name type="scientific">Flavobacterium pallidum</name>
    <dbReference type="NCBI Taxonomy" id="2172098"/>
    <lineage>
        <taxon>Bacteria</taxon>
        <taxon>Pseudomonadati</taxon>
        <taxon>Bacteroidota</taxon>
        <taxon>Flavobacteriia</taxon>
        <taxon>Flavobacteriales</taxon>
        <taxon>Flavobacteriaceae</taxon>
        <taxon>Flavobacterium</taxon>
    </lineage>
</organism>
<keyword evidence="1" id="KW-1133">Transmembrane helix</keyword>
<keyword evidence="1" id="KW-0472">Membrane</keyword>
<dbReference type="AlphaFoldDB" id="A0A2S1SEH7"/>
<accession>A0A2S1SEH7</accession>
<evidence type="ECO:0000313" key="3">
    <source>
        <dbReference type="Proteomes" id="UP000244937"/>
    </source>
</evidence>